<dbReference type="InterPro" id="IPR035979">
    <property type="entry name" value="RBD_domain_sf"/>
</dbReference>
<dbReference type="InterPro" id="IPR012975">
    <property type="entry name" value="NOPS"/>
</dbReference>
<dbReference type="GO" id="GO:0005634">
    <property type="term" value="C:nucleus"/>
    <property type="evidence" value="ECO:0007669"/>
    <property type="project" value="UniProtKB-ARBA"/>
</dbReference>
<dbReference type="InterPro" id="IPR000504">
    <property type="entry name" value="RRM_dom"/>
</dbReference>
<evidence type="ECO:0000256" key="7">
    <source>
        <dbReference type="ARBA" id="ARBA00069814"/>
    </source>
</evidence>
<reference evidence="12" key="1">
    <citation type="submission" date="2025-08" db="UniProtKB">
        <authorList>
            <consortium name="RefSeq"/>
        </authorList>
    </citation>
    <scope>IDENTIFICATION</scope>
    <source>
        <strain evidence="12">11010-0011.00</strain>
        <tissue evidence="12">Whole body</tissue>
    </source>
</reference>
<keyword evidence="2" id="KW-0677">Repeat</keyword>
<feature type="domain" description="RRM" evidence="10">
    <location>
        <begin position="274"/>
        <end position="346"/>
    </location>
</feature>
<evidence type="ECO:0000256" key="5">
    <source>
        <dbReference type="ARBA" id="ARBA00023305"/>
    </source>
</evidence>
<dbReference type="AlphaFoldDB" id="A0A6J2TY85"/>
<evidence type="ECO:0000259" key="10">
    <source>
        <dbReference type="PROSITE" id="PS50102"/>
    </source>
</evidence>
<feature type="region of interest" description="Disordered" evidence="9">
    <location>
        <begin position="1"/>
        <end position="240"/>
    </location>
</feature>
<evidence type="ECO:0000256" key="1">
    <source>
        <dbReference type="ARBA" id="ARBA00022606"/>
    </source>
</evidence>
<dbReference type="SMART" id="SM00360">
    <property type="entry name" value="RRM"/>
    <property type="match status" value="2"/>
</dbReference>
<feature type="compositionally biased region" description="Polar residues" evidence="9">
    <location>
        <begin position="98"/>
        <end position="113"/>
    </location>
</feature>
<dbReference type="PANTHER" id="PTHR23189">
    <property type="entry name" value="RNA RECOGNITION MOTIF-CONTAINING"/>
    <property type="match status" value="1"/>
</dbReference>
<feature type="compositionally biased region" description="Gly residues" evidence="9">
    <location>
        <begin position="185"/>
        <end position="211"/>
    </location>
</feature>
<feature type="region of interest" description="Disordered" evidence="9">
    <location>
        <begin position="642"/>
        <end position="677"/>
    </location>
</feature>
<feature type="compositionally biased region" description="Polar residues" evidence="9">
    <location>
        <begin position="8"/>
        <end position="24"/>
    </location>
</feature>
<feature type="compositionally biased region" description="Gly residues" evidence="9">
    <location>
        <begin position="646"/>
        <end position="665"/>
    </location>
</feature>
<evidence type="ECO:0000256" key="6">
    <source>
        <dbReference type="ARBA" id="ARBA00059211"/>
    </source>
</evidence>
<dbReference type="Pfam" id="PF08075">
    <property type="entry name" value="NOPS"/>
    <property type="match status" value="1"/>
</dbReference>
<evidence type="ECO:0000313" key="11">
    <source>
        <dbReference type="Proteomes" id="UP000504634"/>
    </source>
</evidence>
<dbReference type="GO" id="GO:0003723">
    <property type="term" value="F:RNA binding"/>
    <property type="evidence" value="ECO:0007669"/>
    <property type="project" value="UniProtKB-UniRule"/>
</dbReference>
<dbReference type="CTD" id="32603"/>
<protein>
    <recommendedName>
        <fullName evidence="7">Protein no-on-transient A</fullName>
    </recommendedName>
</protein>
<sequence length="677" mass="75579">MENPIKVENSTPLPQRQQRGNAPQNKILGKTPQKQNESSDGGPAEKKPRFNAANNQQNGGGGPATGGGGPTNQNKNFGNKGGFGGNRNRNRGGNQNRSNFPNQPNQKATNDVPNQDGGKPAVNANANAGGNQNQPNQNASQQQQQNQQQPQQQQQNQQQLQQQQNQQQLQQQQQNQQQQQQQGFRGRGNGGGGGGGGGGGNHHGGGGGGGGGHRDRSRGNRGSIGQNNSGGGGGNNANRSDDFFIAQRLRNISGPTHELAPVETTQETKFSGRNRLYVGNLTNDISDEELRELFKPYGEIGEIFSNLEKNFTFLKVDYHVNAEKAKRALDGTMRKGRQLRVRFAPNATILRVSNLTPFVSNELLYKSFEIFGPIERANITVDDRGKHTGEGIIEFAKKSSASACLRLCNEKCFFLTASLRPCLVEPLEINDDNDGLPEKAINKKLQEFNQERSIGPRFADIGSFEHEYGSRWKQLHDLYKTKQDALKRELKMEEEKLEAQMEYARYEHETELLRQELRKRESDNERKKMEWEMREKQAEEMRKREEETMRRQQNEMQGRMARHEEDMLRRQQENNLFKKAQQLNSMLDQQECFGGGNPNFENFINNSNSPFEVFRGNNSNAGNNGPGPNQKVCPEEDAFAFEFGGNQQGGGGGNNNQRGNNGGGNNIPWERRRGGRF</sequence>
<evidence type="ECO:0000256" key="2">
    <source>
        <dbReference type="ARBA" id="ARBA00022737"/>
    </source>
</evidence>
<dbReference type="CDD" id="cd12945">
    <property type="entry name" value="NOPS_NONA_like"/>
    <property type="match status" value="1"/>
</dbReference>
<dbReference type="RefSeq" id="XP_030379847.1">
    <property type="nucleotide sequence ID" value="XM_030523987.1"/>
</dbReference>
<dbReference type="SUPFAM" id="SSF54928">
    <property type="entry name" value="RNA-binding domain, RBD"/>
    <property type="match status" value="1"/>
</dbReference>
<dbReference type="PROSITE" id="PS50102">
    <property type="entry name" value="RRM"/>
    <property type="match status" value="2"/>
</dbReference>
<keyword evidence="3 8" id="KW-0694">RNA-binding</keyword>
<dbReference type="FunFam" id="3.30.70.330:FF:000513">
    <property type="entry name" value="Splicing factor, proline-and glutamine-rich"/>
    <property type="match status" value="1"/>
</dbReference>
<keyword evidence="1" id="KW-0716">Sensory transduction</keyword>
<dbReference type="CDD" id="cd12333">
    <property type="entry name" value="RRM2_p54nrb_like"/>
    <property type="match status" value="1"/>
</dbReference>
<dbReference type="InterPro" id="IPR012677">
    <property type="entry name" value="Nucleotide-bd_a/b_plait_sf"/>
</dbReference>
<feature type="region of interest" description="Disordered" evidence="9">
    <location>
        <begin position="539"/>
        <end position="560"/>
    </location>
</feature>
<feature type="compositionally biased region" description="Gly residues" evidence="9">
    <location>
        <begin position="58"/>
        <end position="70"/>
    </location>
</feature>
<evidence type="ECO:0000256" key="3">
    <source>
        <dbReference type="ARBA" id="ARBA00022884"/>
    </source>
</evidence>
<dbReference type="GO" id="GO:0007601">
    <property type="term" value="P:visual perception"/>
    <property type="evidence" value="ECO:0007669"/>
    <property type="project" value="UniProtKB-KW"/>
</dbReference>
<keyword evidence="4" id="KW-0175">Coiled coil</keyword>
<evidence type="ECO:0000256" key="8">
    <source>
        <dbReference type="PROSITE-ProRule" id="PRU00176"/>
    </source>
</evidence>
<evidence type="ECO:0000256" key="4">
    <source>
        <dbReference type="ARBA" id="ARBA00023054"/>
    </source>
</evidence>
<feature type="domain" description="RRM" evidence="10">
    <location>
        <begin position="348"/>
        <end position="434"/>
    </location>
</feature>
<evidence type="ECO:0000313" key="12">
    <source>
        <dbReference type="RefSeq" id="XP_030379847.1"/>
    </source>
</evidence>
<evidence type="ECO:0000256" key="9">
    <source>
        <dbReference type="SAM" id="MobiDB-lite"/>
    </source>
</evidence>
<accession>A0A6J2TY85</accession>
<name>A0A6J2TY85_DROLE</name>
<dbReference type="Gene3D" id="6.10.250.1170">
    <property type="match status" value="1"/>
</dbReference>
<dbReference type="CDD" id="cd12332">
    <property type="entry name" value="RRM1_p54nrb_like"/>
    <property type="match status" value="1"/>
</dbReference>
<keyword evidence="5" id="KW-0844">Vision</keyword>
<gene>
    <name evidence="12" type="primary">LOC115628044</name>
</gene>
<dbReference type="OrthoDB" id="10067824at2759"/>
<dbReference type="GeneID" id="115628044"/>
<organism evidence="11 12">
    <name type="scientific">Drosophila lebanonensis</name>
    <name type="common">Fruit fly</name>
    <name type="synonym">Scaptodrosophila lebanonensis</name>
    <dbReference type="NCBI Taxonomy" id="7225"/>
    <lineage>
        <taxon>Eukaryota</taxon>
        <taxon>Metazoa</taxon>
        <taxon>Ecdysozoa</taxon>
        <taxon>Arthropoda</taxon>
        <taxon>Hexapoda</taxon>
        <taxon>Insecta</taxon>
        <taxon>Pterygota</taxon>
        <taxon>Neoptera</taxon>
        <taxon>Endopterygota</taxon>
        <taxon>Diptera</taxon>
        <taxon>Brachycera</taxon>
        <taxon>Muscomorpha</taxon>
        <taxon>Ephydroidea</taxon>
        <taxon>Drosophilidae</taxon>
        <taxon>Scaptodrosophila</taxon>
    </lineage>
</organism>
<dbReference type="Gene3D" id="3.30.70.330">
    <property type="match status" value="2"/>
</dbReference>
<feature type="compositionally biased region" description="Low complexity" evidence="9">
    <location>
        <begin position="127"/>
        <end position="184"/>
    </location>
</feature>
<proteinExistence type="predicted"/>
<dbReference type="Proteomes" id="UP000504634">
    <property type="component" value="Unplaced"/>
</dbReference>
<comment type="function">
    <text evidence="6">Required for normal vision and courtship behavior in Drosophila.</text>
</comment>
<keyword evidence="11" id="KW-1185">Reference proteome</keyword>
<dbReference type="FunFam" id="3.30.70.330:FF:000043">
    <property type="entry name" value="paraspeckle component 1 isoform X1"/>
    <property type="match status" value="1"/>
</dbReference>
<dbReference type="Pfam" id="PF00076">
    <property type="entry name" value="RRM_1"/>
    <property type="match status" value="2"/>
</dbReference>
<feature type="compositionally biased region" description="Basic and acidic residues" evidence="9">
    <location>
        <begin position="539"/>
        <end position="553"/>
    </location>
</feature>